<dbReference type="AlphaFoldDB" id="A0A0L0UP16"/>
<evidence type="ECO:0000256" key="1">
    <source>
        <dbReference type="SAM" id="MobiDB-lite"/>
    </source>
</evidence>
<evidence type="ECO:0000313" key="2">
    <source>
        <dbReference type="EMBL" id="KNE88753.1"/>
    </source>
</evidence>
<evidence type="ECO:0000313" key="3">
    <source>
        <dbReference type="Proteomes" id="UP000054564"/>
    </source>
</evidence>
<organism evidence="2 3">
    <name type="scientific">Puccinia striiformis f. sp. tritici PST-78</name>
    <dbReference type="NCBI Taxonomy" id="1165861"/>
    <lineage>
        <taxon>Eukaryota</taxon>
        <taxon>Fungi</taxon>
        <taxon>Dikarya</taxon>
        <taxon>Basidiomycota</taxon>
        <taxon>Pucciniomycotina</taxon>
        <taxon>Pucciniomycetes</taxon>
        <taxon>Pucciniales</taxon>
        <taxon>Pucciniaceae</taxon>
        <taxon>Puccinia</taxon>
    </lineage>
</organism>
<reference evidence="3" key="1">
    <citation type="submission" date="2014-03" db="EMBL/GenBank/DDBJ databases">
        <title>The Genome Sequence of Puccinia striiformis f. sp. tritici PST-78.</title>
        <authorList>
            <consortium name="The Broad Institute Genome Sequencing Platform"/>
            <person name="Cuomo C."/>
            <person name="Hulbert S."/>
            <person name="Chen X."/>
            <person name="Walker B."/>
            <person name="Young S.K."/>
            <person name="Zeng Q."/>
            <person name="Gargeya S."/>
            <person name="Fitzgerald M."/>
            <person name="Haas B."/>
            <person name="Abouelleil A."/>
            <person name="Alvarado L."/>
            <person name="Arachchi H.M."/>
            <person name="Berlin A.M."/>
            <person name="Chapman S.B."/>
            <person name="Goldberg J."/>
            <person name="Griggs A."/>
            <person name="Gujja S."/>
            <person name="Hansen M."/>
            <person name="Howarth C."/>
            <person name="Imamovic A."/>
            <person name="Larimer J."/>
            <person name="McCowan C."/>
            <person name="Montmayeur A."/>
            <person name="Murphy C."/>
            <person name="Neiman D."/>
            <person name="Pearson M."/>
            <person name="Priest M."/>
            <person name="Roberts A."/>
            <person name="Saif S."/>
            <person name="Shea T."/>
            <person name="Sisk P."/>
            <person name="Sykes S."/>
            <person name="Wortman J."/>
            <person name="Nusbaum C."/>
            <person name="Birren B."/>
        </authorList>
    </citation>
    <scope>NUCLEOTIDE SEQUENCE [LARGE SCALE GENOMIC DNA]</scope>
    <source>
        <strain evidence="3">race PST-78</strain>
    </source>
</reference>
<name>A0A0L0UP16_9BASI</name>
<feature type="compositionally biased region" description="Low complexity" evidence="1">
    <location>
        <begin position="8"/>
        <end position="18"/>
    </location>
</feature>
<dbReference type="EMBL" id="AJIL01000966">
    <property type="protein sequence ID" value="KNE88753.1"/>
    <property type="molecule type" value="Genomic_DNA"/>
</dbReference>
<accession>A0A0L0UP16</accession>
<sequence length="150" mass="17322">MADHESDSGSSSAPSARSSSKKGKPAMELPRFYGENFADLGTESREMQKKRAYQTASILCSNLADDVFNTICTKERQENPYALWSQFKSVYASDSILSGYEIWSKWEDTQFNNDLLKYISEIEKCVAEFNSIWLKNPRLYLVLEPHWTYY</sequence>
<comment type="caution">
    <text evidence="2">The sequence shown here is derived from an EMBL/GenBank/DDBJ whole genome shotgun (WGS) entry which is preliminary data.</text>
</comment>
<protein>
    <submittedName>
        <fullName evidence="2">Uncharacterized protein</fullName>
    </submittedName>
</protein>
<keyword evidence="3" id="KW-1185">Reference proteome</keyword>
<feature type="region of interest" description="Disordered" evidence="1">
    <location>
        <begin position="1"/>
        <end position="30"/>
    </location>
</feature>
<proteinExistence type="predicted"/>
<gene>
    <name evidence="2" type="ORF">PSTG_17830</name>
</gene>
<dbReference type="Proteomes" id="UP000054564">
    <property type="component" value="Unassembled WGS sequence"/>
</dbReference>